<evidence type="ECO:0000256" key="1">
    <source>
        <dbReference type="SAM" id="MobiDB-lite"/>
    </source>
</evidence>
<keyword evidence="3" id="KW-1185">Reference proteome</keyword>
<proteinExistence type="predicted"/>
<gene>
    <name evidence="2" type="ORF">HK097_003206</name>
</gene>
<feature type="compositionally biased region" description="Low complexity" evidence="1">
    <location>
        <begin position="46"/>
        <end position="59"/>
    </location>
</feature>
<organism evidence="2 3">
    <name type="scientific">Rhizophlyctis rosea</name>
    <dbReference type="NCBI Taxonomy" id="64517"/>
    <lineage>
        <taxon>Eukaryota</taxon>
        <taxon>Fungi</taxon>
        <taxon>Fungi incertae sedis</taxon>
        <taxon>Chytridiomycota</taxon>
        <taxon>Chytridiomycota incertae sedis</taxon>
        <taxon>Chytridiomycetes</taxon>
        <taxon>Rhizophlyctidales</taxon>
        <taxon>Rhizophlyctidaceae</taxon>
        <taxon>Rhizophlyctis</taxon>
    </lineage>
</organism>
<feature type="region of interest" description="Disordered" evidence="1">
    <location>
        <begin position="33"/>
        <end position="102"/>
    </location>
</feature>
<reference evidence="2" key="1">
    <citation type="submission" date="2020-05" db="EMBL/GenBank/DDBJ databases">
        <title>Phylogenomic resolution of chytrid fungi.</title>
        <authorList>
            <person name="Stajich J.E."/>
            <person name="Amses K."/>
            <person name="Simmons R."/>
            <person name="Seto K."/>
            <person name="Myers J."/>
            <person name="Bonds A."/>
            <person name="Quandt C.A."/>
            <person name="Barry K."/>
            <person name="Liu P."/>
            <person name="Grigoriev I."/>
            <person name="Longcore J.E."/>
            <person name="James T.Y."/>
        </authorList>
    </citation>
    <scope>NUCLEOTIDE SEQUENCE</scope>
    <source>
        <strain evidence="2">JEL0318</strain>
    </source>
</reference>
<dbReference type="EMBL" id="JADGJD010000174">
    <property type="protein sequence ID" value="KAJ3053873.1"/>
    <property type="molecule type" value="Genomic_DNA"/>
</dbReference>
<dbReference type="AlphaFoldDB" id="A0AAD5X6A5"/>
<sequence>MSGTRRNDIDTIDADGWQLDVFGDFLKTDPRIETDPRVSLQSSSQTTFVDTDHSTTTSPSPYPRREESASPSYPVRATPSPYPRREESVKPSPAPYTRRDEA</sequence>
<evidence type="ECO:0000313" key="2">
    <source>
        <dbReference type="EMBL" id="KAJ3053873.1"/>
    </source>
</evidence>
<evidence type="ECO:0000313" key="3">
    <source>
        <dbReference type="Proteomes" id="UP001212841"/>
    </source>
</evidence>
<comment type="caution">
    <text evidence="2">The sequence shown here is derived from an EMBL/GenBank/DDBJ whole genome shotgun (WGS) entry which is preliminary data.</text>
</comment>
<dbReference type="Proteomes" id="UP001212841">
    <property type="component" value="Unassembled WGS sequence"/>
</dbReference>
<accession>A0AAD5X6A5</accession>
<protein>
    <submittedName>
        <fullName evidence="2">Uncharacterized protein</fullName>
    </submittedName>
</protein>
<feature type="non-terminal residue" evidence="2">
    <location>
        <position position="102"/>
    </location>
</feature>
<name>A0AAD5X6A5_9FUNG</name>